<keyword evidence="7 10" id="KW-0472">Membrane</keyword>
<reference evidence="12" key="2">
    <citation type="submission" date="2014-03" db="EMBL/GenBank/DDBJ databases">
        <title>The whipworm genome and dual-species transcriptomics of an intimate host-pathogen interaction.</title>
        <authorList>
            <person name="Foth B.J."/>
            <person name="Tsai I.J."/>
            <person name="Reid A.J."/>
            <person name="Bancroft A.J."/>
            <person name="Nichol S."/>
            <person name="Tracey A."/>
            <person name="Holroyd N."/>
            <person name="Cotton J.A."/>
            <person name="Stanley E.J."/>
            <person name="Zarowiecki M."/>
            <person name="Liu J.Z."/>
            <person name="Huckvale T."/>
            <person name="Cooper P.J."/>
            <person name="Grencis R.K."/>
            <person name="Berriman M."/>
        </authorList>
    </citation>
    <scope>NUCLEOTIDE SEQUENCE [LARGE SCALE GENOMIC DNA]</scope>
</reference>
<dbReference type="InterPro" id="IPR035973">
    <property type="entry name" value="Cyt_c_oxidase_su3-like_sf"/>
</dbReference>
<evidence type="ECO:0000256" key="7">
    <source>
        <dbReference type="ARBA" id="ARBA00023136"/>
    </source>
</evidence>
<dbReference type="OrthoDB" id="154075at2759"/>
<dbReference type="SUPFAM" id="SSF81452">
    <property type="entry name" value="Cytochrome c oxidase subunit III-like"/>
    <property type="match status" value="1"/>
</dbReference>
<feature type="domain" description="Heme-copper oxidase subunit III family profile" evidence="11">
    <location>
        <begin position="82"/>
        <end position="162"/>
    </location>
</feature>
<organism evidence="12 13">
    <name type="scientific">Trichuris trichiura</name>
    <name type="common">Whipworm</name>
    <name type="synonym">Trichocephalus trichiurus</name>
    <dbReference type="NCBI Taxonomy" id="36087"/>
    <lineage>
        <taxon>Eukaryota</taxon>
        <taxon>Metazoa</taxon>
        <taxon>Ecdysozoa</taxon>
        <taxon>Nematoda</taxon>
        <taxon>Enoplea</taxon>
        <taxon>Dorylaimia</taxon>
        <taxon>Trichinellida</taxon>
        <taxon>Trichuridae</taxon>
        <taxon>Trichuris</taxon>
    </lineage>
</organism>
<feature type="transmembrane region" description="Helical" evidence="10">
    <location>
        <begin position="189"/>
        <end position="212"/>
    </location>
</feature>
<dbReference type="InterPro" id="IPR038430">
    <property type="entry name" value="NDAH_ubi_oxred_su3_sf"/>
</dbReference>
<evidence type="ECO:0000256" key="4">
    <source>
        <dbReference type="ARBA" id="ARBA00022448"/>
    </source>
</evidence>
<dbReference type="InterPro" id="IPR000298">
    <property type="entry name" value="Cyt_c_oxidase-like_su3"/>
</dbReference>
<feature type="transmembrane region" description="Helical" evidence="10">
    <location>
        <begin position="94"/>
        <end position="113"/>
    </location>
</feature>
<dbReference type="Gene3D" id="1.20.58.1610">
    <property type="entry name" value="NADH:ubiquinone/plastoquinone oxidoreductase, chain 3"/>
    <property type="match status" value="1"/>
</dbReference>
<evidence type="ECO:0000256" key="2">
    <source>
        <dbReference type="ARBA" id="ARBA00008472"/>
    </source>
</evidence>
<evidence type="ECO:0000256" key="8">
    <source>
        <dbReference type="ARBA" id="ARBA00031029"/>
    </source>
</evidence>
<evidence type="ECO:0000256" key="10">
    <source>
        <dbReference type="SAM" id="Phobius"/>
    </source>
</evidence>
<gene>
    <name evidence="12" type="ORF">TTRE_0000801901</name>
</gene>
<dbReference type="GO" id="GO:0008137">
    <property type="term" value="F:NADH dehydrogenase (ubiquinone) activity"/>
    <property type="evidence" value="ECO:0007669"/>
    <property type="project" value="UniProtKB-EC"/>
</dbReference>
<keyword evidence="6 10" id="KW-1133">Transmembrane helix</keyword>
<dbReference type="GO" id="GO:0016020">
    <property type="term" value="C:membrane"/>
    <property type="evidence" value="ECO:0007669"/>
    <property type="project" value="UniProtKB-SubCell"/>
</dbReference>
<comment type="similarity">
    <text evidence="2">Belongs to the complex I subunit 3 family.</text>
</comment>
<proteinExistence type="inferred from homology"/>
<accession>A0A077ZHB2</accession>
<dbReference type="STRING" id="36087.A0A077ZHB2"/>
<comment type="catalytic activity">
    <reaction evidence="9">
        <text>a ubiquinone + NADH + 5 H(+)(in) = a ubiquinol + NAD(+) + 4 H(+)(out)</text>
        <dbReference type="Rhea" id="RHEA:29091"/>
        <dbReference type="Rhea" id="RHEA-COMP:9565"/>
        <dbReference type="Rhea" id="RHEA-COMP:9566"/>
        <dbReference type="ChEBI" id="CHEBI:15378"/>
        <dbReference type="ChEBI" id="CHEBI:16389"/>
        <dbReference type="ChEBI" id="CHEBI:17976"/>
        <dbReference type="ChEBI" id="CHEBI:57540"/>
        <dbReference type="ChEBI" id="CHEBI:57945"/>
        <dbReference type="EC" id="7.1.1.2"/>
    </reaction>
</comment>
<dbReference type="Pfam" id="PF00510">
    <property type="entry name" value="COX3"/>
    <property type="match status" value="1"/>
</dbReference>
<evidence type="ECO:0000313" key="13">
    <source>
        <dbReference type="Proteomes" id="UP000030665"/>
    </source>
</evidence>
<evidence type="ECO:0000259" key="11">
    <source>
        <dbReference type="Pfam" id="PF00510"/>
    </source>
</evidence>
<evidence type="ECO:0000256" key="9">
    <source>
        <dbReference type="ARBA" id="ARBA00049551"/>
    </source>
</evidence>
<dbReference type="AlphaFoldDB" id="A0A077ZHB2"/>
<dbReference type="Pfam" id="PF00507">
    <property type="entry name" value="Oxidored_q4"/>
    <property type="match status" value="1"/>
</dbReference>
<dbReference type="InterPro" id="IPR000440">
    <property type="entry name" value="NADH_UbQ/plastoQ_OxRdtase_su3"/>
</dbReference>
<feature type="transmembrane region" description="Helical" evidence="10">
    <location>
        <begin position="218"/>
        <end position="239"/>
    </location>
</feature>
<evidence type="ECO:0000256" key="1">
    <source>
        <dbReference type="ARBA" id="ARBA00004141"/>
    </source>
</evidence>
<dbReference type="EMBL" id="HG806683">
    <property type="protein sequence ID" value="CDW59681.1"/>
    <property type="molecule type" value="Genomic_DNA"/>
</dbReference>
<protein>
    <recommendedName>
        <fullName evidence="3">NADH-ubiquinone oxidoreductase chain 3</fullName>
    </recommendedName>
    <alternativeName>
        <fullName evidence="8">NADH dehydrogenase subunit 3</fullName>
    </alternativeName>
</protein>
<dbReference type="GO" id="GO:0004129">
    <property type="term" value="F:cytochrome-c oxidase activity"/>
    <property type="evidence" value="ECO:0007669"/>
    <property type="project" value="InterPro"/>
</dbReference>
<evidence type="ECO:0000313" key="12">
    <source>
        <dbReference type="EMBL" id="CDW59681.1"/>
    </source>
</evidence>
<keyword evidence="5 10" id="KW-0812">Transmembrane</keyword>
<evidence type="ECO:0000256" key="3">
    <source>
        <dbReference type="ARBA" id="ARBA00021007"/>
    </source>
</evidence>
<dbReference type="Proteomes" id="UP000030665">
    <property type="component" value="Unassembled WGS sequence"/>
</dbReference>
<feature type="transmembrane region" description="Helical" evidence="10">
    <location>
        <begin position="119"/>
        <end position="138"/>
    </location>
</feature>
<sequence>MLYYLIPINSNNCISRWDVLLNNINGINLLAKNKSYLIVTCTSINLLIQLNSKNSVMSNITSHNNISTLCVILMNLCLTAHAERNNKSFVNNYMITRLWPRIFLFIFLIIQYLEYSTLTFNFTSGIGSSIFFIATGFCRTHDILVTPLLVLNWLPDTDISLTLKRELKEYLRYECGFERYKINRLPFSLNFFLLSITFVLFDVEIIILIAMTSSPVGLQLNAIVLGNILLVFILLTLLIE</sequence>
<comment type="subcellular location">
    <subcellularLocation>
        <location evidence="1">Membrane</location>
        <topology evidence="1">Multi-pass membrane protein</topology>
    </subcellularLocation>
</comment>
<keyword evidence="4" id="KW-0813">Transport</keyword>
<evidence type="ECO:0000256" key="5">
    <source>
        <dbReference type="ARBA" id="ARBA00022692"/>
    </source>
</evidence>
<evidence type="ECO:0000256" key="6">
    <source>
        <dbReference type="ARBA" id="ARBA00022989"/>
    </source>
</evidence>
<reference evidence="12" key="1">
    <citation type="submission" date="2014-01" db="EMBL/GenBank/DDBJ databases">
        <authorList>
            <person name="Aslett M."/>
        </authorList>
    </citation>
    <scope>NUCLEOTIDE SEQUENCE</scope>
</reference>
<name>A0A077ZHB2_TRITR</name>
<keyword evidence="13" id="KW-1185">Reference proteome</keyword>